<feature type="transmembrane region" description="Helical" evidence="5">
    <location>
        <begin position="77"/>
        <end position="102"/>
    </location>
</feature>
<feature type="transmembrane region" description="Helical" evidence="5">
    <location>
        <begin position="20"/>
        <end position="40"/>
    </location>
</feature>
<evidence type="ECO:0000313" key="6">
    <source>
        <dbReference type="EMBL" id="KAK2603315.1"/>
    </source>
</evidence>
<dbReference type="GO" id="GO:0016020">
    <property type="term" value="C:membrane"/>
    <property type="evidence" value="ECO:0007669"/>
    <property type="project" value="UniProtKB-SubCell"/>
</dbReference>
<comment type="subcellular location">
    <subcellularLocation>
        <location evidence="1">Membrane</location>
        <topology evidence="1">Multi-pass membrane protein</topology>
    </subcellularLocation>
</comment>
<protein>
    <submittedName>
        <fullName evidence="6">Uncharacterized protein</fullName>
    </submittedName>
</protein>
<dbReference type="AlphaFoldDB" id="A0AAD9SBS0"/>
<proteinExistence type="predicted"/>
<reference evidence="6" key="1">
    <citation type="submission" date="2023-06" db="EMBL/GenBank/DDBJ databases">
        <authorList>
            <person name="Noh H."/>
        </authorList>
    </citation>
    <scope>NUCLEOTIDE SEQUENCE</scope>
    <source>
        <strain evidence="6">DUCC20226</strain>
    </source>
</reference>
<evidence type="ECO:0000256" key="5">
    <source>
        <dbReference type="SAM" id="Phobius"/>
    </source>
</evidence>
<dbReference type="EMBL" id="JAUJFL010000005">
    <property type="protein sequence ID" value="KAK2603315.1"/>
    <property type="molecule type" value="Genomic_DNA"/>
</dbReference>
<comment type="caution">
    <text evidence="6">The sequence shown here is derived from an EMBL/GenBank/DDBJ whole genome shotgun (WGS) entry which is preliminary data.</text>
</comment>
<dbReference type="PANTHER" id="PTHR31465:SF1">
    <property type="entry name" value="PROTEIN RTA1-RELATED"/>
    <property type="match status" value="1"/>
</dbReference>
<accession>A0AAD9SBS0</accession>
<keyword evidence="3 5" id="KW-1133">Transmembrane helix</keyword>
<keyword evidence="7" id="KW-1185">Reference proteome</keyword>
<dbReference type="Pfam" id="PF04479">
    <property type="entry name" value="RTA1"/>
    <property type="match status" value="1"/>
</dbReference>
<feature type="transmembrane region" description="Helical" evidence="5">
    <location>
        <begin position="47"/>
        <end position="65"/>
    </location>
</feature>
<feature type="transmembrane region" description="Helical" evidence="5">
    <location>
        <begin position="122"/>
        <end position="146"/>
    </location>
</feature>
<sequence>MSTSGDSSDAFFALYRYTPSLEAAALTGTLFSILSIVHIVRLWQTRSFYFIPFAIGGIFEAVGYYGRIWSHFDTTVIGGFVLQSLLILVAPALFAASVYMILGRTIRAVHAEHHSVIPIKWLTKLFVVGDIVSFFAQGGGGGIQAAGTLKLYEAGEKIILVGLFLQIIMFGIFIVSAIVFHRRTVLRPTIEAREGPVQWKNHIWTLYCVSCLIMVRSAFRVAE</sequence>
<organism evidence="6 7">
    <name type="scientific">Phomopsis amygdali</name>
    <name type="common">Fusicoccum amygdali</name>
    <dbReference type="NCBI Taxonomy" id="1214568"/>
    <lineage>
        <taxon>Eukaryota</taxon>
        <taxon>Fungi</taxon>
        <taxon>Dikarya</taxon>
        <taxon>Ascomycota</taxon>
        <taxon>Pezizomycotina</taxon>
        <taxon>Sordariomycetes</taxon>
        <taxon>Sordariomycetidae</taxon>
        <taxon>Diaporthales</taxon>
        <taxon>Diaporthaceae</taxon>
        <taxon>Diaporthe</taxon>
    </lineage>
</organism>
<evidence type="ECO:0000313" key="7">
    <source>
        <dbReference type="Proteomes" id="UP001265746"/>
    </source>
</evidence>
<evidence type="ECO:0000256" key="3">
    <source>
        <dbReference type="ARBA" id="ARBA00022989"/>
    </source>
</evidence>
<dbReference type="Proteomes" id="UP001265746">
    <property type="component" value="Unassembled WGS sequence"/>
</dbReference>
<gene>
    <name evidence="6" type="ORF">N8I77_009780</name>
</gene>
<dbReference type="PANTHER" id="PTHR31465">
    <property type="entry name" value="PROTEIN RTA1-RELATED"/>
    <property type="match status" value="1"/>
</dbReference>
<evidence type="ECO:0000256" key="4">
    <source>
        <dbReference type="ARBA" id="ARBA00023136"/>
    </source>
</evidence>
<name>A0AAD9SBS0_PHOAM</name>
<evidence type="ECO:0000256" key="1">
    <source>
        <dbReference type="ARBA" id="ARBA00004141"/>
    </source>
</evidence>
<keyword evidence="4 5" id="KW-0472">Membrane</keyword>
<evidence type="ECO:0000256" key="2">
    <source>
        <dbReference type="ARBA" id="ARBA00022692"/>
    </source>
</evidence>
<dbReference type="InterPro" id="IPR007568">
    <property type="entry name" value="RTA1"/>
</dbReference>
<feature type="transmembrane region" description="Helical" evidence="5">
    <location>
        <begin position="158"/>
        <end position="180"/>
    </location>
</feature>
<keyword evidence="2 5" id="KW-0812">Transmembrane</keyword>